<name>A0A3A9JPC5_9PROT</name>
<dbReference type="OrthoDB" id="9980040at2"/>
<organism evidence="2 3">
    <name type="scientific">Teichococcus wenyumeiae</name>
    <dbReference type="NCBI Taxonomy" id="2478470"/>
    <lineage>
        <taxon>Bacteria</taxon>
        <taxon>Pseudomonadati</taxon>
        <taxon>Pseudomonadota</taxon>
        <taxon>Alphaproteobacteria</taxon>
        <taxon>Acetobacterales</taxon>
        <taxon>Roseomonadaceae</taxon>
        <taxon>Roseomonas</taxon>
    </lineage>
</organism>
<sequence>MSDKPEPAEQAPGDTQSSLQDGYSRFEETAHRLAEEANGQVHHAAEDAQGYVHQGLNNMSRAGSAVAGAIRQRPFVSLALAALGGALMAVSRRS</sequence>
<dbReference type="AlphaFoldDB" id="A0A3A9JPC5"/>
<dbReference type="InParanoid" id="A0A3A9JPC5"/>
<reference evidence="2 3" key="1">
    <citation type="submission" date="2018-09" db="EMBL/GenBank/DDBJ databases">
        <title>Roseomonas sp. nov., isolated from feces of Tibetan antelopes in the Qinghai-Tibet plateau, China.</title>
        <authorList>
            <person name="Tian Z."/>
        </authorList>
    </citation>
    <scope>NUCLEOTIDE SEQUENCE [LARGE SCALE GENOMIC DNA]</scope>
    <source>
        <strain evidence="2 3">Z24</strain>
    </source>
</reference>
<dbReference type="RefSeq" id="WP_120639898.1">
    <property type="nucleotide sequence ID" value="NZ_RAQU01000147.1"/>
</dbReference>
<accession>A0A3A9JPC5</accession>
<dbReference type="Proteomes" id="UP000278036">
    <property type="component" value="Unassembled WGS sequence"/>
</dbReference>
<gene>
    <name evidence="2" type="ORF">D6Z83_19400</name>
</gene>
<evidence type="ECO:0008006" key="4">
    <source>
        <dbReference type="Google" id="ProtNLM"/>
    </source>
</evidence>
<evidence type="ECO:0000313" key="3">
    <source>
        <dbReference type="Proteomes" id="UP000278036"/>
    </source>
</evidence>
<protein>
    <recommendedName>
        <fullName evidence="4">DUF883 family protein</fullName>
    </recommendedName>
</protein>
<evidence type="ECO:0000256" key="1">
    <source>
        <dbReference type="SAM" id="MobiDB-lite"/>
    </source>
</evidence>
<feature type="region of interest" description="Disordered" evidence="1">
    <location>
        <begin position="1"/>
        <end position="26"/>
    </location>
</feature>
<comment type="caution">
    <text evidence="2">The sequence shown here is derived from an EMBL/GenBank/DDBJ whole genome shotgun (WGS) entry which is preliminary data.</text>
</comment>
<evidence type="ECO:0000313" key="2">
    <source>
        <dbReference type="EMBL" id="RKK02498.1"/>
    </source>
</evidence>
<dbReference type="EMBL" id="RAQU01000147">
    <property type="protein sequence ID" value="RKK02498.1"/>
    <property type="molecule type" value="Genomic_DNA"/>
</dbReference>
<proteinExistence type="predicted"/>